<dbReference type="CDD" id="cd03809">
    <property type="entry name" value="GT4_MtfB-like"/>
    <property type="match status" value="1"/>
</dbReference>
<feature type="domain" description="Glycosyl transferase family 1" evidence="2">
    <location>
        <begin position="186"/>
        <end position="366"/>
    </location>
</feature>
<dbReference type="STRING" id="1802695.A3A13_04330"/>
<evidence type="ECO:0000313" key="4">
    <source>
        <dbReference type="EMBL" id="OGN23319.1"/>
    </source>
</evidence>
<evidence type="ECO:0000259" key="2">
    <source>
        <dbReference type="Pfam" id="PF00534"/>
    </source>
</evidence>
<dbReference type="PANTHER" id="PTHR46401:SF2">
    <property type="entry name" value="GLYCOSYLTRANSFERASE WBBK-RELATED"/>
    <property type="match status" value="1"/>
</dbReference>
<evidence type="ECO:0000256" key="1">
    <source>
        <dbReference type="ARBA" id="ARBA00022679"/>
    </source>
</evidence>
<proteinExistence type="predicted"/>
<accession>A0A1F8GFS4</accession>
<reference evidence="4 5" key="1">
    <citation type="journal article" date="2016" name="Nat. Commun.">
        <title>Thousands of microbial genomes shed light on interconnected biogeochemical processes in an aquifer system.</title>
        <authorList>
            <person name="Anantharaman K."/>
            <person name="Brown C.T."/>
            <person name="Hug L.A."/>
            <person name="Sharon I."/>
            <person name="Castelle C.J."/>
            <person name="Probst A.J."/>
            <person name="Thomas B.C."/>
            <person name="Singh A."/>
            <person name="Wilkins M.J."/>
            <person name="Karaoz U."/>
            <person name="Brodie E.L."/>
            <person name="Williams K.H."/>
            <person name="Hubbard S.S."/>
            <person name="Banfield J.F."/>
        </authorList>
    </citation>
    <scope>NUCLEOTIDE SEQUENCE [LARGE SCALE GENOMIC DNA]</scope>
</reference>
<dbReference type="SUPFAM" id="SSF53756">
    <property type="entry name" value="UDP-Glycosyltransferase/glycogen phosphorylase"/>
    <property type="match status" value="1"/>
</dbReference>
<protein>
    <recommendedName>
        <fullName evidence="6">Glycosyl transferase family 1 domain-containing protein</fullName>
    </recommendedName>
</protein>
<organism evidence="4 5">
    <name type="scientific">Candidatus Yanofskybacteria bacterium RIFCSPLOWO2_01_FULL_43_22</name>
    <dbReference type="NCBI Taxonomy" id="1802695"/>
    <lineage>
        <taxon>Bacteria</taxon>
        <taxon>Candidatus Yanofskyibacteriota</taxon>
    </lineage>
</organism>
<evidence type="ECO:0000313" key="5">
    <source>
        <dbReference type="Proteomes" id="UP000178911"/>
    </source>
</evidence>
<gene>
    <name evidence="4" type="ORF">A3A13_04330</name>
</gene>
<dbReference type="EMBL" id="MGKJ01000020">
    <property type="protein sequence ID" value="OGN23319.1"/>
    <property type="molecule type" value="Genomic_DNA"/>
</dbReference>
<evidence type="ECO:0008006" key="6">
    <source>
        <dbReference type="Google" id="ProtNLM"/>
    </source>
</evidence>
<dbReference type="InterPro" id="IPR028098">
    <property type="entry name" value="Glyco_trans_4-like_N"/>
</dbReference>
<dbReference type="AlphaFoldDB" id="A0A1F8GFS4"/>
<keyword evidence="1" id="KW-0808">Transferase</keyword>
<dbReference type="GO" id="GO:0016757">
    <property type="term" value="F:glycosyltransferase activity"/>
    <property type="evidence" value="ECO:0007669"/>
    <property type="project" value="InterPro"/>
</dbReference>
<feature type="domain" description="Glycosyltransferase subfamily 4-like N-terminal" evidence="3">
    <location>
        <begin position="65"/>
        <end position="181"/>
    </location>
</feature>
<dbReference type="Gene3D" id="3.40.50.2000">
    <property type="entry name" value="Glycogen Phosphorylase B"/>
    <property type="match status" value="2"/>
</dbReference>
<dbReference type="Proteomes" id="UP000178911">
    <property type="component" value="Unassembled WGS sequence"/>
</dbReference>
<dbReference type="PANTHER" id="PTHR46401">
    <property type="entry name" value="GLYCOSYLTRANSFERASE WBBK-RELATED"/>
    <property type="match status" value="1"/>
</dbReference>
<dbReference type="Pfam" id="PF00534">
    <property type="entry name" value="Glycos_transf_1"/>
    <property type="match status" value="1"/>
</dbReference>
<evidence type="ECO:0000259" key="3">
    <source>
        <dbReference type="Pfam" id="PF13439"/>
    </source>
</evidence>
<sequence length="398" mass="45861">MIKIGIECESIEGKNPMFGVGRIIMKLVEEISRRPELEKNFRFILYFKDRVPDFDFLKTPIFEKKTVSVPFFKNRLFPIYYFALLPMRLWFDRPNMMFWPNYMLPIIAFGKSLVILTEDVYYETHEGKLPFRYRLAYGIFGWWTAKFATKIIAISETSKRNLAKLYGIRPERIVVNYLGIDFGDKGQGAKDKDGDYLLFVGQAFPRRHLKETLLAFEKIANEFPKLKFVAVGPDKYPAPEKADACDNRNCFYGDRAGPEPTINPLVAQTNKRLGRDAIIHRDYVKDSELAELYAGASALIYVSDREAFGLPPMEALSLGIPPIVMDNELGHELFGDHAFYSKSGEIDDIAEAIKKALTDTEKIQKIKGSCLEFAKKYNWKSFADRFLNIVKNHYARNN</sequence>
<dbReference type="GO" id="GO:0009103">
    <property type="term" value="P:lipopolysaccharide biosynthetic process"/>
    <property type="evidence" value="ECO:0007669"/>
    <property type="project" value="TreeGrafter"/>
</dbReference>
<name>A0A1F8GFS4_9BACT</name>
<dbReference type="Pfam" id="PF13439">
    <property type="entry name" value="Glyco_transf_4"/>
    <property type="match status" value="1"/>
</dbReference>
<comment type="caution">
    <text evidence="4">The sequence shown here is derived from an EMBL/GenBank/DDBJ whole genome shotgun (WGS) entry which is preliminary data.</text>
</comment>
<dbReference type="InterPro" id="IPR001296">
    <property type="entry name" value="Glyco_trans_1"/>
</dbReference>